<dbReference type="Gene3D" id="1.20.140.10">
    <property type="entry name" value="Butyryl-CoA Dehydrogenase, subunit A, domain 3"/>
    <property type="match status" value="1"/>
</dbReference>
<keyword evidence="6 13" id="KW-0274">FAD</keyword>
<dbReference type="Pfam" id="PF02771">
    <property type="entry name" value="Acyl-CoA_dh_N"/>
    <property type="match status" value="1"/>
</dbReference>
<dbReference type="InterPro" id="IPR013786">
    <property type="entry name" value="AcylCoA_DH/ox_N"/>
</dbReference>
<dbReference type="PIRSF" id="PIRSF016578">
    <property type="entry name" value="HsaA"/>
    <property type="match status" value="1"/>
</dbReference>
<evidence type="ECO:0000256" key="2">
    <source>
        <dbReference type="ARBA" id="ARBA00005198"/>
    </source>
</evidence>
<dbReference type="Gene3D" id="1.10.540.10">
    <property type="entry name" value="Acyl-CoA dehydrogenase/oxidase, N-terminal domain"/>
    <property type="match status" value="1"/>
</dbReference>
<keyword evidence="7" id="KW-0276">Fatty acid metabolism</keyword>
<evidence type="ECO:0000259" key="14">
    <source>
        <dbReference type="Pfam" id="PF00441"/>
    </source>
</evidence>
<dbReference type="InterPro" id="IPR037069">
    <property type="entry name" value="AcylCoA_DH/ox_N_sf"/>
</dbReference>
<dbReference type="PANTHER" id="PTHR43884">
    <property type="entry name" value="ACYL-COA DEHYDROGENASE"/>
    <property type="match status" value="1"/>
</dbReference>
<comment type="subunit">
    <text evidence="4">Homotetramer.</text>
</comment>
<evidence type="ECO:0000256" key="5">
    <source>
        <dbReference type="ARBA" id="ARBA00022630"/>
    </source>
</evidence>
<evidence type="ECO:0000259" key="16">
    <source>
        <dbReference type="Pfam" id="PF02771"/>
    </source>
</evidence>
<dbReference type="Pfam" id="PF00441">
    <property type="entry name" value="Acyl-CoA_dh_1"/>
    <property type="match status" value="1"/>
</dbReference>
<evidence type="ECO:0000313" key="17">
    <source>
        <dbReference type="EMBL" id="MBD3930045.1"/>
    </source>
</evidence>
<dbReference type="GO" id="GO:0006631">
    <property type="term" value="P:fatty acid metabolic process"/>
    <property type="evidence" value="ECO:0007669"/>
    <property type="project" value="UniProtKB-KW"/>
</dbReference>
<feature type="domain" description="Acyl-CoA oxidase/dehydrogenase middle" evidence="15">
    <location>
        <begin position="132"/>
        <end position="227"/>
    </location>
</feature>
<dbReference type="PROSITE" id="PS00072">
    <property type="entry name" value="ACYL_COA_DH_1"/>
    <property type="match status" value="1"/>
</dbReference>
<comment type="caution">
    <text evidence="17">The sequence shown here is derived from an EMBL/GenBank/DDBJ whole genome shotgun (WGS) entry which is preliminary data.</text>
</comment>
<comment type="pathway">
    <text evidence="2">Lipid metabolism; mitochondrial fatty acid beta-oxidation.</text>
</comment>
<dbReference type="GO" id="GO:0003853">
    <property type="term" value="F:short-chain 2-methyl fatty acyl-CoA dehydrogenase activity"/>
    <property type="evidence" value="ECO:0007669"/>
    <property type="project" value="UniProtKB-EC"/>
</dbReference>
<protein>
    <recommendedName>
        <fullName evidence="11">short-chain 2-methylacyl-CoA dehydrogenase</fullName>
        <ecNumber evidence="11">1.3.8.5</ecNumber>
    </recommendedName>
</protein>
<reference evidence="17" key="1">
    <citation type="submission" date="2020-09" db="EMBL/GenBank/DDBJ databases">
        <title>Secondary metabolite and genome analysis of marine Streptomyces chumphonensis KK1-2T.</title>
        <authorList>
            <person name="Phongsopitanun W."/>
            <person name="Kanchanasin P."/>
            <person name="Pittayakhajonwut P."/>
            <person name="Suwanborirux K."/>
            <person name="Tanasupawat S."/>
        </authorList>
    </citation>
    <scope>NUCLEOTIDE SEQUENCE</scope>
    <source>
        <strain evidence="17">KK1-2</strain>
    </source>
</reference>
<evidence type="ECO:0000256" key="7">
    <source>
        <dbReference type="ARBA" id="ARBA00022832"/>
    </source>
</evidence>
<dbReference type="FunFam" id="1.10.540.10:FF:000026">
    <property type="entry name" value="Acyl-CoA dehydrogenase medium chain"/>
    <property type="match status" value="1"/>
</dbReference>
<evidence type="ECO:0000256" key="13">
    <source>
        <dbReference type="RuleBase" id="RU362125"/>
    </source>
</evidence>
<dbReference type="InterPro" id="IPR046373">
    <property type="entry name" value="Acyl-CoA_Oxase/DH_mid-dom_sf"/>
</dbReference>
<dbReference type="Proteomes" id="UP000632289">
    <property type="component" value="Unassembled WGS sequence"/>
</dbReference>
<dbReference type="EC" id="1.3.8.5" evidence="11"/>
<sequence>MTATPPPGCPPPLTVLSGPDAEWRRTVREVARSAVAPRVRAMDEAGRLDDALVQELFRAGLMGIEVPRAYGGAGGDLFRVVLAIEELAKVDPSVAVFVDVQNALVASALLRHGGGDQKRRFLPRLATGLVGAYAISEEDAGSDAFALATRAEPDGDAYRLTGRKQWITSAERAGLFLVFARTGGDARAPRLGAFLVERDTPGLSVGPPAGTMGIRASSTCEVVLDGVRVGRQNLVGRPDGGAALMVETLVVGKLGIAAQLVGLADGALRYAWDYAGARRQFGTRLIDFQGVGFPLAALAAELEAARTLLYDTARLLQHGAPQDERLRATSMVKYVASRIAERAAAQAVETLGGNGFATRHPVEKLYRDAKVGAIYEGTSNIQFQTIVSLLAGSAAHSSAVGTEREE</sequence>
<organism evidence="17 18">
    <name type="scientific">Streptomyces chumphonensis</name>
    <dbReference type="NCBI Taxonomy" id="1214925"/>
    <lineage>
        <taxon>Bacteria</taxon>
        <taxon>Bacillati</taxon>
        <taxon>Actinomycetota</taxon>
        <taxon>Actinomycetes</taxon>
        <taxon>Kitasatosporales</taxon>
        <taxon>Streptomycetaceae</taxon>
        <taxon>Streptomyces</taxon>
    </lineage>
</organism>
<dbReference type="SUPFAM" id="SSF47203">
    <property type="entry name" value="Acyl-CoA dehydrogenase C-terminal domain-like"/>
    <property type="match status" value="1"/>
</dbReference>
<keyword evidence="5 13" id="KW-0285">Flavoprotein</keyword>
<dbReference type="Gene3D" id="2.40.110.10">
    <property type="entry name" value="Butyryl-CoA Dehydrogenase, subunit A, domain 2"/>
    <property type="match status" value="1"/>
</dbReference>
<dbReference type="EMBL" id="JACXYU010000001">
    <property type="protein sequence ID" value="MBD3930045.1"/>
    <property type="molecule type" value="Genomic_DNA"/>
</dbReference>
<keyword evidence="9" id="KW-0443">Lipid metabolism</keyword>
<name>A0A927IAT2_9ACTN</name>
<evidence type="ECO:0000256" key="11">
    <source>
        <dbReference type="ARBA" id="ARBA00039036"/>
    </source>
</evidence>
<dbReference type="FunFam" id="2.40.110.10:FF:000002">
    <property type="entry name" value="Acyl-CoA dehydrogenase fadE12"/>
    <property type="match status" value="1"/>
</dbReference>
<comment type="similarity">
    <text evidence="3 13">Belongs to the acyl-CoA dehydrogenase family.</text>
</comment>
<dbReference type="Pfam" id="PF02770">
    <property type="entry name" value="Acyl-CoA_dh_M"/>
    <property type="match status" value="1"/>
</dbReference>
<dbReference type="InterPro" id="IPR006089">
    <property type="entry name" value="Acyl-CoA_DH_CS"/>
</dbReference>
<dbReference type="InterPro" id="IPR006091">
    <property type="entry name" value="Acyl-CoA_Oxase/DH_mid-dom"/>
</dbReference>
<comment type="catalytic activity">
    <reaction evidence="12">
        <text>2-methylbutanoyl-CoA + oxidized [electron-transfer flavoprotein] + H(+) = (2E)-2-methylbut-2-enoyl-CoA + reduced [electron-transfer flavoprotein]</text>
        <dbReference type="Rhea" id="RHEA:43780"/>
        <dbReference type="Rhea" id="RHEA-COMP:10685"/>
        <dbReference type="Rhea" id="RHEA-COMP:10686"/>
        <dbReference type="ChEBI" id="CHEBI:15378"/>
        <dbReference type="ChEBI" id="CHEBI:57336"/>
        <dbReference type="ChEBI" id="CHEBI:57337"/>
        <dbReference type="ChEBI" id="CHEBI:57692"/>
        <dbReference type="ChEBI" id="CHEBI:58307"/>
        <dbReference type="EC" id="1.3.8.5"/>
    </reaction>
    <physiologicalReaction direction="left-to-right" evidence="12">
        <dbReference type="Rhea" id="RHEA:43781"/>
    </physiologicalReaction>
</comment>
<comment type="pathway">
    <text evidence="10">Amino-acid degradation; L-isoleucine degradation.</text>
</comment>
<dbReference type="RefSeq" id="WP_191207361.1">
    <property type="nucleotide sequence ID" value="NZ_BAABKL010000025.1"/>
</dbReference>
<feature type="domain" description="Acyl-CoA dehydrogenase/oxidase N-terminal" evidence="16">
    <location>
        <begin position="22"/>
        <end position="128"/>
    </location>
</feature>
<evidence type="ECO:0000256" key="9">
    <source>
        <dbReference type="ARBA" id="ARBA00023098"/>
    </source>
</evidence>
<evidence type="ECO:0000259" key="15">
    <source>
        <dbReference type="Pfam" id="PF02770"/>
    </source>
</evidence>
<evidence type="ECO:0000256" key="10">
    <source>
        <dbReference type="ARBA" id="ARBA00037895"/>
    </source>
</evidence>
<dbReference type="AlphaFoldDB" id="A0A927IAT2"/>
<evidence type="ECO:0000256" key="1">
    <source>
        <dbReference type="ARBA" id="ARBA00001974"/>
    </source>
</evidence>
<proteinExistence type="inferred from homology"/>
<evidence type="ECO:0000256" key="6">
    <source>
        <dbReference type="ARBA" id="ARBA00022827"/>
    </source>
</evidence>
<keyword evidence="8 13" id="KW-0560">Oxidoreductase</keyword>
<dbReference type="FunFam" id="1.20.140.10:FF:000004">
    <property type="entry name" value="Acyl-CoA dehydrogenase FadE25"/>
    <property type="match status" value="1"/>
</dbReference>
<evidence type="ECO:0000256" key="8">
    <source>
        <dbReference type="ARBA" id="ARBA00023002"/>
    </source>
</evidence>
<dbReference type="InterPro" id="IPR036250">
    <property type="entry name" value="AcylCo_DH-like_C"/>
</dbReference>
<dbReference type="InterPro" id="IPR009100">
    <property type="entry name" value="AcylCoA_DH/oxidase_NM_dom_sf"/>
</dbReference>
<evidence type="ECO:0000256" key="3">
    <source>
        <dbReference type="ARBA" id="ARBA00009347"/>
    </source>
</evidence>
<keyword evidence="18" id="KW-1185">Reference proteome</keyword>
<dbReference type="SUPFAM" id="SSF56645">
    <property type="entry name" value="Acyl-CoA dehydrogenase NM domain-like"/>
    <property type="match status" value="1"/>
</dbReference>
<accession>A0A927IAT2</accession>
<comment type="cofactor">
    <cofactor evidence="1 13">
        <name>FAD</name>
        <dbReference type="ChEBI" id="CHEBI:57692"/>
    </cofactor>
</comment>
<evidence type="ECO:0000256" key="4">
    <source>
        <dbReference type="ARBA" id="ARBA00011881"/>
    </source>
</evidence>
<gene>
    <name evidence="17" type="ORF">IF129_00460</name>
</gene>
<dbReference type="InterPro" id="IPR009075">
    <property type="entry name" value="AcylCo_DH/oxidase_C"/>
</dbReference>
<evidence type="ECO:0000313" key="18">
    <source>
        <dbReference type="Proteomes" id="UP000632289"/>
    </source>
</evidence>
<evidence type="ECO:0000256" key="12">
    <source>
        <dbReference type="ARBA" id="ARBA00048235"/>
    </source>
</evidence>
<feature type="domain" description="Acyl-CoA dehydrogenase/oxidase C-terminal" evidence="14">
    <location>
        <begin position="240"/>
        <end position="386"/>
    </location>
</feature>
<dbReference type="GO" id="GO:0050660">
    <property type="term" value="F:flavin adenine dinucleotide binding"/>
    <property type="evidence" value="ECO:0007669"/>
    <property type="project" value="InterPro"/>
</dbReference>
<dbReference type="PANTHER" id="PTHR43884:SF1">
    <property type="entry name" value="SHORT_BRANCHED CHAIN SPECIFIC ACYL-COA DEHYDROGENASE, MITOCHONDRIAL"/>
    <property type="match status" value="1"/>
</dbReference>